<name>A0ABY8PRG6_9BACT</name>
<keyword evidence="2" id="KW-1185">Reference proteome</keyword>
<sequence>MKKIILIIVLITLVISSFSNVLSVADDLLKYLLKNYSDDVAKSGMKISSKTLSRFISKYGDDFIKLSKNMESFLLMPQ</sequence>
<dbReference type="EMBL" id="CP069362">
    <property type="protein sequence ID" value="WGS65205.1"/>
    <property type="molecule type" value="Genomic_DNA"/>
</dbReference>
<proteinExistence type="predicted"/>
<evidence type="ECO:0000313" key="1">
    <source>
        <dbReference type="EMBL" id="WGS65205.1"/>
    </source>
</evidence>
<protein>
    <submittedName>
        <fullName evidence="1">Uncharacterized protein</fullName>
    </submittedName>
</protein>
<dbReference type="Proteomes" id="UP001232493">
    <property type="component" value="Chromosome"/>
</dbReference>
<reference evidence="1 2" key="1">
    <citation type="submission" date="2021-02" db="EMBL/GenBank/DDBJ databases">
        <title>Characterization of Marinitoga sp. nov. str. BP5-C20A.</title>
        <authorList>
            <person name="Erauso G."/>
            <person name="Postec A."/>
        </authorList>
    </citation>
    <scope>NUCLEOTIDE SEQUENCE [LARGE SCALE GENOMIC DNA]</scope>
    <source>
        <strain evidence="1 2">BP5-C20A</strain>
    </source>
</reference>
<dbReference type="RefSeq" id="WP_280999489.1">
    <property type="nucleotide sequence ID" value="NZ_CP069362.1"/>
</dbReference>
<gene>
    <name evidence="1" type="ORF">JRV97_01210</name>
</gene>
<accession>A0ABY8PRG6</accession>
<organism evidence="1 2">
    <name type="scientific">Marinitoga aeolica</name>
    <dbReference type="NCBI Taxonomy" id="2809031"/>
    <lineage>
        <taxon>Bacteria</taxon>
        <taxon>Thermotogati</taxon>
        <taxon>Thermotogota</taxon>
        <taxon>Thermotogae</taxon>
        <taxon>Petrotogales</taxon>
        <taxon>Petrotogaceae</taxon>
        <taxon>Marinitoga</taxon>
    </lineage>
</organism>
<evidence type="ECO:0000313" key="2">
    <source>
        <dbReference type="Proteomes" id="UP001232493"/>
    </source>
</evidence>